<dbReference type="InterPro" id="IPR039426">
    <property type="entry name" value="TonB-dep_rcpt-like"/>
</dbReference>
<evidence type="ECO:0008006" key="17">
    <source>
        <dbReference type="Google" id="ProtNLM"/>
    </source>
</evidence>
<dbReference type="InterPro" id="IPR037066">
    <property type="entry name" value="Plug_dom_sf"/>
</dbReference>
<sequence length="660" mass="69578">MAPPRRLRCCRRRRRRRQRPNRNRQHRTSPFWPAKCAESSPLRWTISLAAVAASFVAPEALAQTISADAGKQDIFVTASRTGDIAGIAIADREVIARRQPASLIEVLDDLPGIRAFSTGGPAGGTFLSIRGGEPNFTTVMIDGVRLNDPTGSAGGAFDFALLDPSIVARVEVSRMSGSAIHGSDALSGVVQIVTRTPTQNGLRAGAQGWIDSRYGGAASASIAGGWAGGGVIASGARYDSGDGDPAGSLRRDQLFGRAHQQWGDFRLAALGLYTTTDGTRFPEDSGGPLLAVIRTHERRSGDLSLGALSLARDPSARIRPSLSISWSVQHGDGNAPPIAPGALDGVPATTVQDRFARFESIAALAGELGPFTLSTGGAILREEGSSTGTLDFGFPLPVQFARTRTTRSGFGEATLHASGGLTLGGAVRYDKLSGGSGNWTGRGSVRWETRPSGPALFAHLANGYKRPSLYALGHPLIGNASLAPETSRSLDLGIELPVPGGQASLTLFDNRFRNLIDFDPVAFGLVNRARVGTRGAEGALALRLGHGWSAGGTLTYLSVESETPLRGRPALSGNVRLSWERGAWRTDTTLRGNSDVNDSAVPTGLRVTPGHLEADAALAYRITSRLRIRATVRNLGDNRSWDAVGTPAPGRSLRLSIVLD</sequence>
<dbReference type="GO" id="GO:0006811">
    <property type="term" value="P:monoatomic ion transport"/>
    <property type="evidence" value="ECO:0007669"/>
    <property type="project" value="UniProtKB-KW"/>
</dbReference>
<dbReference type="CDD" id="cd01347">
    <property type="entry name" value="ligand_gated_channel"/>
    <property type="match status" value="1"/>
</dbReference>
<feature type="region of interest" description="Disordered" evidence="12">
    <location>
        <begin position="13"/>
        <end position="32"/>
    </location>
</feature>
<evidence type="ECO:0000256" key="1">
    <source>
        <dbReference type="ARBA" id="ARBA00004571"/>
    </source>
</evidence>
<protein>
    <recommendedName>
        <fullName evidence="17">TonB-dependent receptor</fullName>
    </recommendedName>
</protein>
<name>A0A2U0SGH5_9SPHN</name>
<dbReference type="GO" id="GO:0009279">
    <property type="term" value="C:cell outer membrane"/>
    <property type="evidence" value="ECO:0007669"/>
    <property type="project" value="UniProtKB-SubCell"/>
</dbReference>
<reference evidence="15 16" key="1">
    <citation type="submission" date="2018-05" db="EMBL/GenBank/DDBJ databases">
        <title>Description of Sphingomonas pokkalii sp nov, isolated from the rhizosphere of saline tolerant pokkali rice and its draft genome analysis.</title>
        <authorList>
            <person name="Menon R."/>
            <person name="Kumari S."/>
            <person name="Rameshkumar N."/>
        </authorList>
    </citation>
    <scope>NUCLEOTIDE SEQUENCE [LARGE SCALE GENOMIC DNA]</scope>
    <source>
        <strain evidence="15 16">L3B27</strain>
    </source>
</reference>
<proteinExistence type="inferred from homology"/>
<dbReference type="SUPFAM" id="SSF56935">
    <property type="entry name" value="Porins"/>
    <property type="match status" value="1"/>
</dbReference>
<dbReference type="PROSITE" id="PS52016">
    <property type="entry name" value="TONB_DEPENDENT_REC_3"/>
    <property type="match status" value="1"/>
</dbReference>
<dbReference type="OrthoDB" id="7176844at2"/>
<dbReference type="GO" id="GO:0015889">
    <property type="term" value="P:cobalamin transport"/>
    <property type="evidence" value="ECO:0007669"/>
    <property type="project" value="TreeGrafter"/>
</dbReference>
<dbReference type="InterPro" id="IPR012910">
    <property type="entry name" value="Plug_dom"/>
</dbReference>
<gene>
    <name evidence="15" type="ORF">DD559_14450</name>
</gene>
<feature type="domain" description="TonB-dependent receptor plug" evidence="14">
    <location>
        <begin position="88"/>
        <end position="189"/>
    </location>
</feature>
<dbReference type="Pfam" id="PF07715">
    <property type="entry name" value="Plug"/>
    <property type="match status" value="1"/>
</dbReference>
<dbReference type="Gene3D" id="2.40.170.20">
    <property type="entry name" value="TonB-dependent receptor, beta-barrel domain"/>
    <property type="match status" value="1"/>
</dbReference>
<evidence type="ECO:0000256" key="12">
    <source>
        <dbReference type="SAM" id="MobiDB-lite"/>
    </source>
</evidence>
<evidence type="ECO:0000259" key="13">
    <source>
        <dbReference type="Pfam" id="PF00593"/>
    </source>
</evidence>
<evidence type="ECO:0000259" key="14">
    <source>
        <dbReference type="Pfam" id="PF07715"/>
    </source>
</evidence>
<comment type="caution">
    <text evidence="15">The sequence shown here is derived from an EMBL/GenBank/DDBJ whole genome shotgun (WGS) entry which is preliminary data.</text>
</comment>
<feature type="compositionally biased region" description="Basic residues" evidence="12">
    <location>
        <begin position="13"/>
        <end position="27"/>
    </location>
</feature>
<keyword evidence="3 10" id="KW-1134">Transmembrane beta strand</keyword>
<keyword evidence="9 10" id="KW-0998">Cell outer membrane</keyword>
<keyword evidence="8 10" id="KW-0472">Membrane</keyword>
<feature type="domain" description="TonB-dependent receptor-like beta-barrel" evidence="13">
    <location>
        <begin position="258"/>
        <end position="635"/>
    </location>
</feature>
<keyword evidence="16" id="KW-1185">Reference proteome</keyword>
<keyword evidence="5" id="KW-0732">Signal</keyword>
<dbReference type="Proteomes" id="UP000245890">
    <property type="component" value="Unassembled WGS sequence"/>
</dbReference>
<dbReference type="InterPro" id="IPR000531">
    <property type="entry name" value="Beta-barrel_TonB"/>
</dbReference>
<evidence type="ECO:0000256" key="11">
    <source>
        <dbReference type="RuleBase" id="RU003357"/>
    </source>
</evidence>
<evidence type="ECO:0000256" key="2">
    <source>
        <dbReference type="ARBA" id="ARBA00022448"/>
    </source>
</evidence>
<dbReference type="PANTHER" id="PTHR30069:SF53">
    <property type="entry name" value="COLICIN I RECEPTOR-RELATED"/>
    <property type="match status" value="1"/>
</dbReference>
<evidence type="ECO:0000256" key="5">
    <source>
        <dbReference type="ARBA" id="ARBA00022729"/>
    </source>
</evidence>
<comment type="similarity">
    <text evidence="10 11">Belongs to the TonB-dependent receptor family.</text>
</comment>
<dbReference type="InterPro" id="IPR036942">
    <property type="entry name" value="Beta-barrel_TonB_sf"/>
</dbReference>
<keyword evidence="6" id="KW-0406">Ion transport</keyword>
<keyword evidence="4 10" id="KW-0812">Transmembrane</keyword>
<dbReference type="Pfam" id="PF00593">
    <property type="entry name" value="TonB_dep_Rec_b-barrel"/>
    <property type="match status" value="1"/>
</dbReference>
<comment type="subcellular location">
    <subcellularLocation>
        <location evidence="1 10">Cell outer membrane</location>
        <topology evidence="1 10">Multi-pass membrane protein</topology>
    </subcellularLocation>
</comment>
<evidence type="ECO:0000256" key="4">
    <source>
        <dbReference type="ARBA" id="ARBA00022692"/>
    </source>
</evidence>
<organism evidence="15 16">
    <name type="scientific">Sphingomonas pokkalii</name>
    <dbReference type="NCBI Taxonomy" id="2175090"/>
    <lineage>
        <taxon>Bacteria</taxon>
        <taxon>Pseudomonadati</taxon>
        <taxon>Pseudomonadota</taxon>
        <taxon>Alphaproteobacteria</taxon>
        <taxon>Sphingomonadales</taxon>
        <taxon>Sphingomonadaceae</taxon>
        <taxon>Sphingomonas</taxon>
    </lineage>
</organism>
<evidence type="ECO:0000256" key="6">
    <source>
        <dbReference type="ARBA" id="ARBA00023065"/>
    </source>
</evidence>
<evidence type="ECO:0000313" key="16">
    <source>
        <dbReference type="Proteomes" id="UP000245890"/>
    </source>
</evidence>
<dbReference type="PANTHER" id="PTHR30069">
    <property type="entry name" value="TONB-DEPENDENT OUTER MEMBRANE RECEPTOR"/>
    <property type="match status" value="1"/>
</dbReference>
<evidence type="ECO:0000256" key="7">
    <source>
        <dbReference type="ARBA" id="ARBA00023077"/>
    </source>
</evidence>
<accession>A0A2U0SGH5</accession>
<keyword evidence="7 11" id="KW-0798">TonB box</keyword>
<evidence type="ECO:0000313" key="15">
    <source>
        <dbReference type="EMBL" id="PVX30394.1"/>
    </source>
</evidence>
<dbReference type="AlphaFoldDB" id="A0A2U0SGH5"/>
<keyword evidence="2 10" id="KW-0813">Transport</keyword>
<dbReference type="Gene3D" id="2.170.130.10">
    <property type="entry name" value="TonB-dependent receptor, plug domain"/>
    <property type="match status" value="1"/>
</dbReference>
<evidence type="ECO:0000256" key="10">
    <source>
        <dbReference type="PROSITE-ProRule" id="PRU01360"/>
    </source>
</evidence>
<dbReference type="EMBL" id="QENQ01000001">
    <property type="protein sequence ID" value="PVX30394.1"/>
    <property type="molecule type" value="Genomic_DNA"/>
</dbReference>
<evidence type="ECO:0000256" key="3">
    <source>
        <dbReference type="ARBA" id="ARBA00022452"/>
    </source>
</evidence>
<evidence type="ECO:0000256" key="9">
    <source>
        <dbReference type="ARBA" id="ARBA00023237"/>
    </source>
</evidence>
<evidence type="ECO:0000256" key="8">
    <source>
        <dbReference type="ARBA" id="ARBA00023136"/>
    </source>
</evidence>